<dbReference type="AlphaFoldDB" id="A0A9D1A089"/>
<reference evidence="1" key="1">
    <citation type="submission" date="2020-10" db="EMBL/GenBank/DDBJ databases">
        <authorList>
            <person name="Gilroy R."/>
        </authorList>
    </citation>
    <scope>NUCLEOTIDE SEQUENCE</scope>
    <source>
        <strain evidence="1">ChiGjej1B1-2707</strain>
    </source>
</reference>
<proteinExistence type="predicted"/>
<name>A0A9D1A089_9ACTN</name>
<accession>A0A9D1A089</accession>
<protein>
    <submittedName>
        <fullName evidence="1">UDP-N-acetylmuramoylalanyl-D-glutamate--2, 6-diaminopimelate ligase</fullName>
    </submittedName>
</protein>
<organism evidence="1 2">
    <name type="scientific">Candidatus Aveggerthella stercoripullorum</name>
    <dbReference type="NCBI Taxonomy" id="2840688"/>
    <lineage>
        <taxon>Bacteria</taxon>
        <taxon>Bacillati</taxon>
        <taxon>Actinomycetota</taxon>
        <taxon>Coriobacteriia</taxon>
        <taxon>Eggerthellales</taxon>
        <taxon>Eggerthellaceae</taxon>
        <taxon>Eggerthellaceae incertae sedis</taxon>
        <taxon>Candidatus Aveggerthella</taxon>
    </lineage>
</organism>
<gene>
    <name evidence="1" type="ORF">IAA69_00120</name>
</gene>
<comment type="caution">
    <text evidence="1">The sequence shown here is derived from an EMBL/GenBank/DDBJ whole genome shotgun (WGS) entry which is preliminary data.</text>
</comment>
<evidence type="ECO:0000313" key="1">
    <source>
        <dbReference type="EMBL" id="HIR00673.1"/>
    </source>
</evidence>
<dbReference type="GO" id="GO:0016874">
    <property type="term" value="F:ligase activity"/>
    <property type="evidence" value="ECO:0007669"/>
    <property type="project" value="UniProtKB-KW"/>
</dbReference>
<dbReference type="Proteomes" id="UP000824261">
    <property type="component" value="Unassembled WGS sequence"/>
</dbReference>
<keyword evidence="1" id="KW-0436">Ligase</keyword>
<reference evidence="1" key="2">
    <citation type="journal article" date="2021" name="PeerJ">
        <title>Extensive microbial diversity within the chicken gut microbiome revealed by metagenomics and culture.</title>
        <authorList>
            <person name="Gilroy R."/>
            <person name="Ravi A."/>
            <person name="Getino M."/>
            <person name="Pursley I."/>
            <person name="Horton D.L."/>
            <person name="Alikhan N.F."/>
            <person name="Baker D."/>
            <person name="Gharbi K."/>
            <person name="Hall N."/>
            <person name="Watson M."/>
            <person name="Adriaenssens E.M."/>
            <person name="Foster-Nyarko E."/>
            <person name="Jarju S."/>
            <person name="Secka A."/>
            <person name="Antonio M."/>
            <person name="Oren A."/>
            <person name="Chaudhuri R.R."/>
            <person name="La Ragione R."/>
            <person name="Hildebrand F."/>
            <person name="Pallen M.J."/>
        </authorList>
    </citation>
    <scope>NUCLEOTIDE SEQUENCE</scope>
    <source>
        <strain evidence="1">ChiGjej1B1-2707</strain>
    </source>
</reference>
<sequence>MGKILKCPNCGETRFNLTDYDSMMVLRADVALFTLRCPGCGAHVSSLANIPADLREEVRFAAIETGAGMGCEQ</sequence>
<dbReference type="EMBL" id="DVGB01000001">
    <property type="protein sequence ID" value="HIR00673.1"/>
    <property type="molecule type" value="Genomic_DNA"/>
</dbReference>
<evidence type="ECO:0000313" key="2">
    <source>
        <dbReference type="Proteomes" id="UP000824261"/>
    </source>
</evidence>